<dbReference type="GO" id="GO:0019829">
    <property type="term" value="F:ATPase-coupled monoatomic cation transmembrane transporter activity"/>
    <property type="evidence" value="ECO:0007669"/>
    <property type="project" value="TreeGrafter"/>
</dbReference>
<dbReference type="InterPro" id="IPR006544">
    <property type="entry name" value="P-type_TPase_V"/>
</dbReference>
<dbReference type="SUPFAM" id="SSF81665">
    <property type="entry name" value="Calcium ATPase, transmembrane domain M"/>
    <property type="match status" value="1"/>
</dbReference>
<keyword evidence="8" id="KW-1278">Translocase</keyword>
<dbReference type="SFLD" id="SFLDG00002">
    <property type="entry name" value="C1.7:_P-type_atpase_like"/>
    <property type="match status" value="1"/>
</dbReference>
<feature type="transmembrane region" description="Helical" evidence="11">
    <location>
        <begin position="199"/>
        <end position="218"/>
    </location>
</feature>
<evidence type="ECO:0000256" key="6">
    <source>
        <dbReference type="ARBA" id="ARBA00022840"/>
    </source>
</evidence>
<dbReference type="PROSITE" id="PS01229">
    <property type="entry name" value="COF_2"/>
    <property type="match status" value="1"/>
</dbReference>
<feature type="transmembrane region" description="Helical" evidence="11">
    <location>
        <begin position="1373"/>
        <end position="1396"/>
    </location>
</feature>
<keyword evidence="10 11" id="KW-0472">Membrane</keyword>
<evidence type="ECO:0000256" key="12">
    <source>
        <dbReference type="SAM" id="SignalP"/>
    </source>
</evidence>
<dbReference type="Pfam" id="PF00122">
    <property type="entry name" value="E1-E2_ATPase"/>
    <property type="match status" value="1"/>
</dbReference>
<dbReference type="Pfam" id="PF13246">
    <property type="entry name" value="Cation_ATPase"/>
    <property type="match status" value="1"/>
</dbReference>
<evidence type="ECO:0000313" key="14">
    <source>
        <dbReference type="EMBL" id="TMW57735.1"/>
    </source>
</evidence>
<keyword evidence="15" id="KW-1185">Reference proteome</keyword>
<dbReference type="Gene3D" id="2.70.150.10">
    <property type="entry name" value="Calcium-transporting ATPase, cytoplasmic transduction domain A"/>
    <property type="match status" value="1"/>
</dbReference>
<dbReference type="SUPFAM" id="SSF81653">
    <property type="entry name" value="Calcium ATPase, transduction domain A"/>
    <property type="match status" value="1"/>
</dbReference>
<keyword evidence="4" id="KW-0479">Metal-binding</keyword>
<dbReference type="GO" id="GO:0016020">
    <property type="term" value="C:membrane"/>
    <property type="evidence" value="ECO:0007669"/>
    <property type="project" value="UniProtKB-SubCell"/>
</dbReference>
<gene>
    <name evidence="14" type="ORF">Poli38472_014338</name>
</gene>
<dbReference type="SFLD" id="SFLDS00003">
    <property type="entry name" value="Haloacid_Dehalogenase"/>
    <property type="match status" value="1"/>
</dbReference>
<dbReference type="PANTHER" id="PTHR45630">
    <property type="entry name" value="CATION-TRANSPORTING ATPASE-RELATED"/>
    <property type="match status" value="1"/>
</dbReference>
<keyword evidence="12" id="KW-0732">Signal</keyword>
<dbReference type="InterPro" id="IPR023214">
    <property type="entry name" value="HAD_sf"/>
</dbReference>
<feature type="transmembrane region" description="Helical" evidence="11">
    <location>
        <begin position="522"/>
        <end position="542"/>
    </location>
</feature>
<dbReference type="Proteomes" id="UP000794436">
    <property type="component" value="Unassembled WGS sequence"/>
</dbReference>
<dbReference type="EMBL" id="SPLM01000114">
    <property type="protein sequence ID" value="TMW57735.1"/>
    <property type="molecule type" value="Genomic_DNA"/>
</dbReference>
<dbReference type="Gene3D" id="3.40.1110.10">
    <property type="entry name" value="Calcium-transporting ATPase, cytoplasmic domain N"/>
    <property type="match status" value="1"/>
</dbReference>
<feature type="chain" id="PRO_5035432172" description="P-type ATPase A domain-containing protein" evidence="12">
    <location>
        <begin position="20"/>
        <end position="1413"/>
    </location>
</feature>
<dbReference type="GO" id="GO:0140358">
    <property type="term" value="F:P-type transmembrane transporter activity"/>
    <property type="evidence" value="ECO:0007669"/>
    <property type="project" value="InterPro"/>
</dbReference>
<feature type="transmembrane region" description="Helical" evidence="11">
    <location>
        <begin position="690"/>
        <end position="711"/>
    </location>
</feature>
<dbReference type="NCBIfam" id="TIGR01657">
    <property type="entry name" value="P-ATPase-V"/>
    <property type="match status" value="1"/>
</dbReference>
<comment type="subcellular location">
    <subcellularLocation>
        <location evidence="1">Membrane</location>
        <topology evidence="1">Multi-pass membrane protein</topology>
    </subcellularLocation>
</comment>
<dbReference type="InterPro" id="IPR044492">
    <property type="entry name" value="P_typ_ATPase_HD_dom"/>
</dbReference>
<evidence type="ECO:0000259" key="13">
    <source>
        <dbReference type="Pfam" id="PF00122"/>
    </source>
</evidence>
<feature type="transmembrane region" description="Helical" evidence="11">
    <location>
        <begin position="723"/>
        <end position="744"/>
    </location>
</feature>
<dbReference type="PRINTS" id="PR00119">
    <property type="entry name" value="CATATPASE"/>
</dbReference>
<evidence type="ECO:0000256" key="8">
    <source>
        <dbReference type="ARBA" id="ARBA00022967"/>
    </source>
</evidence>
<feature type="signal peptide" evidence="12">
    <location>
        <begin position="1"/>
        <end position="19"/>
    </location>
</feature>
<dbReference type="SFLD" id="SFLDF00027">
    <property type="entry name" value="p-type_atpase"/>
    <property type="match status" value="1"/>
</dbReference>
<evidence type="ECO:0000313" key="15">
    <source>
        <dbReference type="Proteomes" id="UP000794436"/>
    </source>
</evidence>
<feature type="transmembrane region" description="Helical" evidence="11">
    <location>
        <begin position="1238"/>
        <end position="1258"/>
    </location>
</feature>
<comment type="similarity">
    <text evidence="2">Belongs to the cation transport ATPase (P-type) (TC 3.A.3) family. Type V subfamily.</text>
</comment>
<keyword evidence="5" id="KW-0547">Nucleotide-binding</keyword>
<feature type="transmembrane region" description="Helical" evidence="11">
    <location>
        <begin position="1172"/>
        <end position="1189"/>
    </location>
</feature>
<keyword evidence="7" id="KW-0460">Magnesium</keyword>
<reference evidence="14" key="1">
    <citation type="submission" date="2019-03" db="EMBL/GenBank/DDBJ databases">
        <title>Long read genome sequence of the mycoparasitic Pythium oligandrum ATCC 38472 isolated from sugarbeet rhizosphere.</title>
        <authorList>
            <person name="Gaulin E."/>
        </authorList>
    </citation>
    <scope>NUCLEOTIDE SEQUENCE</scope>
    <source>
        <strain evidence="14">ATCC 38472_TT</strain>
    </source>
</reference>
<dbReference type="InterPro" id="IPR001757">
    <property type="entry name" value="P_typ_ATPase"/>
</dbReference>
<dbReference type="SUPFAM" id="SSF56784">
    <property type="entry name" value="HAD-like"/>
    <property type="match status" value="1"/>
</dbReference>
<evidence type="ECO:0000256" key="7">
    <source>
        <dbReference type="ARBA" id="ARBA00022842"/>
    </source>
</evidence>
<evidence type="ECO:0000256" key="3">
    <source>
        <dbReference type="ARBA" id="ARBA00022692"/>
    </source>
</evidence>
<dbReference type="GO" id="GO:0016887">
    <property type="term" value="F:ATP hydrolysis activity"/>
    <property type="evidence" value="ECO:0007669"/>
    <property type="project" value="InterPro"/>
</dbReference>
<feature type="transmembrane region" description="Helical" evidence="11">
    <location>
        <begin position="497"/>
        <end position="516"/>
    </location>
</feature>
<feature type="transmembrane region" description="Helical" evidence="11">
    <location>
        <begin position="1322"/>
        <end position="1340"/>
    </location>
</feature>
<evidence type="ECO:0000256" key="1">
    <source>
        <dbReference type="ARBA" id="ARBA00004141"/>
    </source>
</evidence>
<dbReference type="NCBIfam" id="TIGR01494">
    <property type="entry name" value="ATPase_P-type"/>
    <property type="match status" value="1"/>
</dbReference>
<evidence type="ECO:0000256" key="11">
    <source>
        <dbReference type="SAM" id="Phobius"/>
    </source>
</evidence>
<evidence type="ECO:0000256" key="5">
    <source>
        <dbReference type="ARBA" id="ARBA00022741"/>
    </source>
</evidence>
<dbReference type="PROSITE" id="PS00154">
    <property type="entry name" value="ATPASE_E1_E2"/>
    <property type="match status" value="1"/>
</dbReference>
<feature type="transmembrane region" description="Helical" evidence="11">
    <location>
        <begin position="337"/>
        <end position="360"/>
    </location>
</feature>
<dbReference type="InterPro" id="IPR008250">
    <property type="entry name" value="ATPase_P-typ_transduc_dom_A_sf"/>
</dbReference>
<accession>A0A8K1FBX9</accession>
<feature type="domain" description="P-type ATPase A" evidence="13">
    <location>
        <begin position="557"/>
        <end position="674"/>
    </location>
</feature>
<dbReference type="SUPFAM" id="SSF81660">
    <property type="entry name" value="Metal cation-transporting ATPase, ATP-binding domain N"/>
    <property type="match status" value="1"/>
</dbReference>
<dbReference type="InterPro" id="IPR018303">
    <property type="entry name" value="ATPase_P-typ_P_site"/>
</dbReference>
<keyword evidence="9 11" id="KW-1133">Transmembrane helix</keyword>
<dbReference type="InterPro" id="IPR023299">
    <property type="entry name" value="ATPase_P-typ_cyto_dom_N"/>
</dbReference>
<dbReference type="InterPro" id="IPR059000">
    <property type="entry name" value="ATPase_P-type_domA"/>
</dbReference>
<dbReference type="OrthoDB" id="48943at2759"/>
<feature type="transmembrane region" description="Helical" evidence="11">
    <location>
        <begin position="291"/>
        <end position="317"/>
    </location>
</feature>
<dbReference type="PANTHER" id="PTHR45630:SF11">
    <property type="entry name" value="CATION-TRANSPORTING P-TYPE ATPASE N-TERMINAL DOMAIN-CONTAINING PROTEIN"/>
    <property type="match status" value="1"/>
</dbReference>
<dbReference type="Gene3D" id="3.40.50.1000">
    <property type="entry name" value="HAD superfamily/HAD-like"/>
    <property type="match status" value="1"/>
</dbReference>
<protein>
    <recommendedName>
        <fullName evidence="13">P-type ATPase A domain-containing protein</fullName>
    </recommendedName>
</protein>
<dbReference type="InterPro" id="IPR023298">
    <property type="entry name" value="ATPase_P-typ_TM_dom_sf"/>
</dbReference>
<keyword evidence="3 11" id="KW-0812">Transmembrane</keyword>
<name>A0A8K1FBX9_PYTOL</name>
<sequence>MLAKTLTLAALTALPLVAATAPQSRFPACPINHNPKFYCCEVSETEKILYTEYNRPTGGPWESYYEEGWKQARQIYYQPPPDKISMYAPDTPEFVYGDKTNMCRMLDVVVNGTLTTKMQCTFEPGSKDGKYFEYNASAADGINFDKFLTSTPNPRNNPAMFPIGAKCYEVKTADEKGQCQSAGFASVFYFTTGKEAELVALYAIYGAGFALLGLWLAFRTTMASLAAKASPQPAGDLKSLEEGSKKLLDNRGGPDTPGLSVNGPSLAMRASEVRLRNSVEDIKQTGYSDSYIGVAILTYIVLLTLLLNVLMIIVILDNNFKFLKSDKYAALFNGNEVLIKVFISLWVVTSVWLGSLVFFVEKLLNFFRVPQPLSKSLRVHFFKPEETELLLADRSGISQFVVRVENFLFPNAKKGVEETVQVFTTSEGARYLEFQNLRYTYDDVEGKFVPGSIVLPATIDQILAESEGLTTEEHQRRLDMVGRNAIEVEMPSIMRSIIDEVFSTFYVYQLMCYYVWYFTDYVWVSVLNTVVIVVSAGVNILTKRSIFSSIVQMTHYQSNVEVKRSGVWKTVTSGDLVPGDLVRIAENWELPCDLVIVKGSTVCDESMLTGESMPVQKFPLPGDSRAAYEAEGSGKKYTLFSGTKTLSSGRDEEILAVVQSTGAHTNRGQLVQAILYPAPMRFKYDEQLKAVVAFLFVFGFVAAYLAMKFLIENAGLSNTLFSFVYGMFMFSAVLNPLLPVVITIGQVNASKRLKHQGIFCLNPQRITLAGKVRVFCFDKTGTITKQGLDFRGYVPVVDAAFQAEVNDVATGALSTESKYALASCHAVGSLKGELVGNEVEVKMFTATQWKLIEEEGKMPEVQSADGSDALEVVKRFEFDHHRMSMSVIMKHKSTGKLYVFCKGSYEKMQAVSTAASVPSDYQSVAEDLAKNGCYVLGMTYKEVAPMSDDEMHAFLANRDAVEEGLSLLGLIMFRNEIKEDSRDAILKLKSGDVRTVMITGDNAMTGCYIARASGMVEAEAKVILGDMVVENEAQGAHLVWKDVDTQEVFETAQIESIASTVELAVTGKAFDHLVKIGKIESLLLNIRIFSRMTPAGKVSCVKLHMASGAVTGMCGDGGNDCGALRIAHVGIALSDAEASVVSPFTSKSKTLQSVVDVIIEGRGALATSFGSVKYLIMYGLIGIGCRFVMYSNGVFISQFGFMYLDGAIQVGLAYAITRCKPLPEISTQRPTSSLVGPTTLFSFIGAWIIHALFLYGGIQFVTSQVWYCPFNPSNVNLVHWWQLQDSNLGITLWTVICFQQMSTGLTMSLGARFRRAVWNNKFLMFYYILLLVLLLVLIVGPPSRFGDQFRISSSTNVISLPDITMPLSFRWKIIGYAIANTAAVMLYEGVIVLGPVRDYFRNRYHKDVLKLKL</sequence>
<organism evidence="14 15">
    <name type="scientific">Pythium oligandrum</name>
    <name type="common">Mycoparasitic fungus</name>
    <dbReference type="NCBI Taxonomy" id="41045"/>
    <lineage>
        <taxon>Eukaryota</taxon>
        <taxon>Sar</taxon>
        <taxon>Stramenopiles</taxon>
        <taxon>Oomycota</taxon>
        <taxon>Peronosporomycetes</taxon>
        <taxon>Pythiales</taxon>
        <taxon>Pythiaceae</taxon>
        <taxon>Pythium</taxon>
    </lineage>
</organism>
<keyword evidence="6" id="KW-0067">ATP-binding</keyword>
<comment type="caution">
    <text evidence="14">The sequence shown here is derived from an EMBL/GenBank/DDBJ whole genome shotgun (WGS) entry which is preliminary data.</text>
</comment>
<proteinExistence type="inferred from homology"/>
<dbReference type="InterPro" id="IPR036412">
    <property type="entry name" value="HAD-like_sf"/>
</dbReference>
<dbReference type="GO" id="GO:0046872">
    <property type="term" value="F:metal ion binding"/>
    <property type="evidence" value="ECO:0007669"/>
    <property type="project" value="UniProtKB-KW"/>
</dbReference>
<evidence type="ECO:0000256" key="10">
    <source>
        <dbReference type="ARBA" id="ARBA00023136"/>
    </source>
</evidence>
<dbReference type="GO" id="GO:0005524">
    <property type="term" value="F:ATP binding"/>
    <property type="evidence" value="ECO:0007669"/>
    <property type="project" value="UniProtKB-KW"/>
</dbReference>
<evidence type="ECO:0000256" key="2">
    <source>
        <dbReference type="ARBA" id="ARBA00006000"/>
    </source>
</evidence>
<evidence type="ECO:0000256" key="9">
    <source>
        <dbReference type="ARBA" id="ARBA00022989"/>
    </source>
</evidence>
<evidence type="ECO:0000256" key="4">
    <source>
        <dbReference type="ARBA" id="ARBA00022723"/>
    </source>
</evidence>